<accession>A0A2S4ULS5</accession>
<dbReference type="VEuPathDB" id="FungiDB:PSHT_14110"/>
<feature type="transmembrane region" description="Helical" evidence="1">
    <location>
        <begin position="336"/>
        <end position="358"/>
    </location>
</feature>
<dbReference type="EMBL" id="PKSM01000304">
    <property type="protein sequence ID" value="POV98258.1"/>
    <property type="molecule type" value="Genomic_DNA"/>
</dbReference>
<evidence type="ECO:0000313" key="3">
    <source>
        <dbReference type="Proteomes" id="UP000238274"/>
    </source>
</evidence>
<feature type="transmembrane region" description="Helical" evidence="1">
    <location>
        <begin position="370"/>
        <end position="392"/>
    </location>
</feature>
<feature type="transmembrane region" description="Helical" evidence="1">
    <location>
        <begin position="43"/>
        <end position="67"/>
    </location>
</feature>
<evidence type="ECO:0000313" key="2">
    <source>
        <dbReference type="EMBL" id="POV98258.1"/>
    </source>
</evidence>
<comment type="caution">
    <text evidence="2">The sequence shown here is derived from an EMBL/GenBank/DDBJ whole genome shotgun (WGS) entry which is preliminary data.</text>
</comment>
<proteinExistence type="predicted"/>
<dbReference type="VEuPathDB" id="FungiDB:PSTT_09103"/>
<keyword evidence="1" id="KW-1133">Transmembrane helix</keyword>
<reference evidence="3" key="2">
    <citation type="journal article" date="2018" name="BMC Genomics">
        <title>Genomic insights into host adaptation between the wheat stripe rust pathogen (Puccinia striiformis f. sp. tritici) and the barley stripe rust pathogen (Puccinia striiformis f. sp. hordei).</title>
        <authorList>
            <person name="Xia C."/>
            <person name="Wang M."/>
            <person name="Yin C."/>
            <person name="Cornejo O.E."/>
            <person name="Hulbert S.H."/>
            <person name="Chen X."/>
        </authorList>
    </citation>
    <scope>NUCLEOTIDE SEQUENCE [LARGE SCALE GENOMIC DNA]</scope>
    <source>
        <strain evidence="3">93TX-2</strain>
    </source>
</reference>
<dbReference type="AlphaFoldDB" id="A0A2S4ULS5"/>
<dbReference type="OrthoDB" id="2506642at2759"/>
<organism evidence="2 3">
    <name type="scientific">Puccinia striiformis</name>
    <dbReference type="NCBI Taxonomy" id="27350"/>
    <lineage>
        <taxon>Eukaryota</taxon>
        <taxon>Fungi</taxon>
        <taxon>Dikarya</taxon>
        <taxon>Basidiomycota</taxon>
        <taxon>Pucciniomycotina</taxon>
        <taxon>Pucciniomycetes</taxon>
        <taxon>Pucciniales</taxon>
        <taxon>Pucciniaceae</taxon>
        <taxon>Puccinia</taxon>
    </lineage>
</organism>
<sequence length="441" mass="49096">MANQTMNSSYLSGIIHNAPAGTNPYSSAVLALQKLEKPISYNIFRYVLALYGSIYAVVCLCCVGILITPFFQGKVGGAKHNWIVKRRYMVEHSTPYLIVNNGLMIGISYLIAGVLFQCYITQQFNTMDTDRQSFLVSWLDMFKLPGACATYIQAFTMLFISASNPSTGGTRKYFMSPAVFNFLLIGLPVLYSIVAIGLIAHKAILIQKSTISYEILITMLTDVAHLWDGGKKIPTDSQQGLLQAAFEIFMEDSSLKSRSAIRIGMLWAFADVPSILIYIGGVYALVTTAHHPFKRFRRESAEALTKAPRPGMFEKSPVKLDTEESRPLARSLKFLWLHYLAMSVALVWDLAAGMLFYVNRDNLKDTRLAPIFFIINLGTSGSTLLAIIILLARIVGDGKEPKNAADDENSEYRSGAYSEPKLVFDTEWSMETPKGGFERKD</sequence>
<feature type="transmembrane region" description="Helical" evidence="1">
    <location>
        <begin position="265"/>
        <end position="286"/>
    </location>
</feature>
<evidence type="ECO:0000256" key="1">
    <source>
        <dbReference type="SAM" id="Phobius"/>
    </source>
</evidence>
<keyword evidence="3" id="KW-1185">Reference proteome</keyword>
<keyword evidence="1" id="KW-0812">Transmembrane</keyword>
<feature type="transmembrane region" description="Helical" evidence="1">
    <location>
        <begin position="96"/>
        <end position="120"/>
    </location>
</feature>
<reference evidence="2 3" key="1">
    <citation type="submission" date="2017-12" db="EMBL/GenBank/DDBJ databases">
        <title>Gene loss provides genomic basis for host adaptation in cereal stripe rust fungi.</title>
        <authorList>
            <person name="Xia C."/>
        </authorList>
    </citation>
    <scope>NUCLEOTIDE SEQUENCE [LARGE SCALE GENOMIC DNA]</scope>
    <source>
        <strain evidence="2 3">93TX-2</strain>
    </source>
</reference>
<feature type="transmembrane region" description="Helical" evidence="1">
    <location>
        <begin position="141"/>
        <end position="160"/>
    </location>
</feature>
<protein>
    <submittedName>
        <fullName evidence="2">Uncharacterized protein</fullName>
    </submittedName>
</protein>
<name>A0A2S4ULS5_9BASI</name>
<reference evidence="3" key="3">
    <citation type="journal article" date="2018" name="Mol. Plant Microbe Interact.">
        <title>Genome sequence resources for the wheat stripe rust pathogen (Puccinia striiformis f. sp. tritici) and the barley stripe rust pathogen (Puccinia striiformis f. sp. hordei).</title>
        <authorList>
            <person name="Xia C."/>
            <person name="Wang M."/>
            <person name="Yin C."/>
            <person name="Cornejo O.E."/>
            <person name="Hulbert S.H."/>
            <person name="Chen X."/>
        </authorList>
    </citation>
    <scope>NUCLEOTIDE SEQUENCE [LARGE SCALE GENOMIC DNA]</scope>
    <source>
        <strain evidence="3">93TX-2</strain>
    </source>
</reference>
<feature type="transmembrane region" description="Helical" evidence="1">
    <location>
        <begin position="180"/>
        <end position="200"/>
    </location>
</feature>
<keyword evidence="1" id="KW-0472">Membrane</keyword>
<gene>
    <name evidence="2" type="ORF">PSHT_14110</name>
</gene>
<dbReference type="Proteomes" id="UP000238274">
    <property type="component" value="Unassembled WGS sequence"/>
</dbReference>